<dbReference type="OrthoDB" id="30738at10239"/>
<protein>
    <submittedName>
        <fullName evidence="1">Uncharacterized protein</fullName>
    </submittedName>
</protein>
<evidence type="ECO:0000313" key="1">
    <source>
        <dbReference type="EMBL" id="AID50468.1"/>
    </source>
</evidence>
<accession>A0A068EMA5</accession>
<dbReference type="GeneID" id="22276976"/>
<proteinExistence type="predicted"/>
<dbReference type="Proteomes" id="UP000027382">
    <property type="component" value="Segment"/>
</dbReference>
<dbReference type="KEGG" id="vg:22276976"/>
<evidence type="ECO:0000313" key="2">
    <source>
        <dbReference type="Proteomes" id="UP000027382"/>
    </source>
</evidence>
<sequence>MYATPSEDYISANLNSKALNYLLDTMCNISSVLGDTDGKVTITTATELTKSLDISANGIVLSNNEVIMDAPSSYLIEEYYTPTVAYDSYLTYLYMRSGDPNYVLSITDSMEVTSPLLKFTREQHTPAYLTIRSLYLEAFSIYKGAVELKTVDLSQAEKIITNCRVLSSYLANKDKINYDLLEVLKTLKLSLMFLKHYAHLLPEQEGY</sequence>
<name>A0A068EMA5_9CAUD</name>
<dbReference type="EMBL" id="KF554508">
    <property type="protein sequence ID" value="AID50468.1"/>
    <property type="molecule type" value="Genomic_DNA"/>
</dbReference>
<dbReference type="RefSeq" id="YP_009099077.1">
    <property type="nucleotide sequence ID" value="NC_025423.1"/>
</dbReference>
<keyword evidence="2" id="KW-1185">Reference proteome</keyword>
<reference evidence="1" key="1">
    <citation type="journal article" date="2014" name="Virology">
        <title>The odd one out: Bacillus ACT bacteriophage CP-51 exhibits unusual properties compared to related Spounavirinae W.Ph. and Bastille.</title>
        <authorList>
            <person name="Klumpp J."/>
            <person name="Schmuki M."/>
            <person name="Sozhamannan S."/>
            <person name="Beyer W."/>
            <person name="Fouts D.E."/>
            <person name="Bernbach V."/>
            <person name="Calendar R."/>
            <person name="Loessner M.J."/>
        </authorList>
    </citation>
    <scope>NUCLEOTIDE SEQUENCE [LARGE SCALE GENOMIC DNA]</scope>
</reference>
<organism evidence="1 2">
    <name type="scientific">Bacillus phage CP-51</name>
    <dbReference type="NCBI Taxonomy" id="1391188"/>
    <lineage>
        <taxon>Viruses</taxon>
        <taxon>Duplodnaviria</taxon>
        <taxon>Heunggongvirae</taxon>
        <taxon>Uroviricota</taxon>
        <taxon>Caudoviricetes</taxon>
        <taxon>Herelleviridae</taxon>
        <taxon>Spounavirinae</taxon>
        <taxon>Siminovitchvirus</taxon>
        <taxon>Siminovitchvirus CP51</taxon>
    </lineage>
</organism>